<evidence type="ECO:0000313" key="1">
    <source>
        <dbReference type="EMBL" id="OXA48668.1"/>
    </source>
</evidence>
<name>A0A226DUH9_FOLCA</name>
<organism evidence="1 2">
    <name type="scientific">Folsomia candida</name>
    <name type="common">Springtail</name>
    <dbReference type="NCBI Taxonomy" id="158441"/>
    <lineage>
        <taxon>Eukaryota</taxon>
        <taxon>Metazoa</taxon>
        <taxon>Ecdysozoa</taxon>
        <taxon>Arthropoda</taxon>
        <taxon>Hexapoda</taxon>
        <taxon>Collembola</taxon>
        <taxon>Entomobryomorpha</taxon>
        <taxon>Isotomoidea</taxon>
        <taxon>Isotomidae</taxon>
        <taxon>Proisotominae</taxon>
        <taxon>Folsomia</taxon>
    </lineage>
</organism>
<dbReference type="AlphaFoldDB" id="A0A226DUH9"/>
<dbReference type="EMBL" id="LNIX01000011">
    <property type="protein sequence ID" value="OXA48668.1"/>
    <property type="molecule type" value="Genomic_DNA"/>
</dbReference>
<protein>
    <submittedName>
        <fullName evidence="1">Uncharacterized protein</fullName>
    </submittedName>
</protein>
<comment type="caution">
    <text evidence="1">The sequence shown here is derived from an EMBL/GenBank/DDBJ whole genome shotgun (WGS) entry which is preliminary data.</text>
</comment>
<sequence>MENSRNEGRKDNKLRPLQDKFASIRFGGKTVPTIQFKMQLSQWVCRQNCRGGREEPHGNLRVQMEQSYTMPVLAYHDHSKFNPETMKGKCVSIPACVMTQFGVNKDLRDANKFYLNFTYTIV</sequence>
<keyword evidence="2" id="KW-1185">Reference proteome</keyword>
<reference evidence="1 2" key="1">
    <citation type="submission" date="2015-12" db="EMBL/GenBank/DDBJ databases">
        <title>The genome of Folsomia candida.</title>
        <authorList>
            <person name="Faddeeva A."/>
            <person name="Derks M.F."/>
            <person name="Anvar Y."/>
            <person name="Smit S."/>
            <person name="Van Straalen N."/>
            <person name="Roelofs D."/>
        </authorList>
    </citation>
    <scope>NUCLEOTIDE SEQUENCE [LARGE SCALE GENOMIC DNA]</scope>
    <source>
        <strain evidence="1 2">VU population</strain>
        <tissue evidence="1">Whole body</tissue>
    </source>
</reference>
<evidence type="ECO:0000313" key="2">
    <source>
        <dbReference type="Proteomes" id="UP000198287"/>
    </source>
</evidence>
<proteinExistence type="predicted"/>
<dbReference type="Proteomes" id="UP000198287">
    <property type="component" value="Unassembled WGS sequence"/>
</dbReference>
<gene>
    <name evidence="1" type="ORF">Fcan01_16738</name>
</gene>
<accession>A0A226DUH9</accession>
<dbReference type="OrthoDB" id="8182903at2759"/>